<dbReference type="InterPro" id="IPR001638">
    <property type="entry name" value="Solute-binding_3/MltF_N"/>
</dbReference>
<feature type="signal peptide" evidence="4">
    <location>
        <begin position="1"/>
        <end position="28"/>
    </location>
</feature>
<dbReference type="InterPro" id="IPR001320">
    <property type="entry name" value="Iontro_rcpt_C"/>
</dbReference>
<proteinExistence type="inferred from homology"/>
<dbReference type="Gene3D" id="3.40.190.10">
    <property type="entry name" value="Periplasmic binding protein-like II"/>
    <property type="match status" value="2"/>
</dbReference>
<dbReference type="GO" id="GO:0030288">
    <property type="term" value="C:outer membrane-bounded periplasmic space"/>
    <property type="evidence" value="ECO:0007669"/>
    <property type="project" value="TreeGrafter"/>
</dbReference>
<feature type="domain" description="Solute-binding protein family 3/N-terminal" evidence="5">
    <location>
        <begin position="80"/>
        <end position="302"/>
    </location>
</feature>
<evidence type="ECO:0000256" key="2">
    <source>
        <dbReference type="ARBA" id="ARBA00022448"/>
    </source>
</evidence>
<dbReference type="SMART" id="SM00079">
    <property type="entry name" value="PBPe"/>
    <property type="match status" value="1"/>
</dbReference>
<dbReference type="CDD" id="cd13690">
    <property type="entry name" value="PBP2_GluB"/>
    <property type="match status" value="1"/>
</dbReference>
<keyword evidence="3 4" id="KW-0732">Signal</keyword>
<feature type="domain" description="Ionotropic glutamate receptor C-terminal" evidence="6">
    <location>
        <begin position="80"/>
        <end position="284"/>
    </location>
</feature>
<evidence type="ECO:0000259" key="5">
    <source>
        <dbReference type="SMART" id="SM00062"/>
    </source>
</evidence>
<dbReference type="SMART" id="SM00062">
    <property type="entry name" value="PBPb"/>
    <property type="match status" value="1"/>
</dbReference>
<dbReference type="PANTHER" id="PTHR30085">
    <property type="entry name" value="AMINO ACID ABC TRANSPORTER PERMEASE"/>
    <property type="match status" value="1"/>
</dbReference>
<feature type="chain" id="PRO_5039564206" evidence="4">
    <location>
        <begin position="29"/>
        <end position="319"/>
    </location>
</feature>
<dbReference type="PANTHER" id="PTHR30085:SF6">
    <property type="entry name" value="ABC TRANSPORTER GLUTAMINE-BINDING PROTEIN GLNH"/>
    <property type="match status" value="1"/>
</dbReference>
<evidence type="ECO:0000256" key="4">
    <source>
        <dbReference type="SAM" id="SignalP"/>
    </source>
</evidence>
<dbReference type="Pfam" id="PF00497">
    <property type="entry name" value="SBP_bac_3"/>
    <property type="match status" value="1"/>
</dbReference>
<keyword evidence="2" id="KW-0813">Transport</keyword>
<protein>
    <submittedName>
        <fullName evidence="7">Amino acid-binding protein</fullName>
    </submittedName>
</protein>
<name>A0A7R7DWS1_9ACTN</name>
<dbReference type="PROSITE" id="PS51257">
    <property type="entry name" value="PROKAR_LIPOPROTEIN"/>
    <property type="match status" value="1"/>
</dbReference>
<dbReference type="Proteomes" id="UP000611640">
    <property type="component" value="Chromosome"/>
</dbReference>
<evidence type="ECO:0000259" key="6">
    <source>
        <dbReference type="SMART" id="SM00079"/>
    </source>
</evidence>
<sequence>MSISRTVGARRRAALVAVPLLGALLAAAGCSGNSATPNAGSTKAGGSGSASTVDKIISSAPVASSLPDSPTLKKIKADGKLVYGGTASAPLFSLKDPTSGDLTGFDADLAKMLAKYITGKPQTDMKQVQVETREALLQNHSVNAVFATYTITPERAQKVAFAGPYYSSGDAILVKKDNTSIKTVKDLNGKKVATESSSTAANDLKKFAPKAKVQLFEENNDCLQAVQQGRVDAYVLDQGILVGDASTNSDVKVVGQPFTAEPYGIGLPKDDPAYKKFVNDWLTKIEQDGTWAKLWKATIGTVVSGSAPEPPKLGSVKGS</sequence>
<organism evidence="7 8">
    <name type="scientific">Actinocatenispora thailandica</name>
    <dbReference type="NCBI Taxonomy" id="227318"/>
    <lineage>
        <taxon>Bacteria</taxon>
        <taxon>Bacillati</taxon>
        <taxon>Actinomycetota</taxon>
        <taxon>Actinomycetes</taxon>
        <taxon>Micromonosporales</taxon>
        <taxon>Micromonosporaceae</taxon>
        <taxon>Actinocatenispora</taxon>
    </lineage>
</organism>
<evidence type="ECO:0000256" key="3">
    <source>
        <dbReference type="ARBA" id="ARBA00022729"/>
    </source>
</evidence>
<accession>A0A7R7DWS1</accession>
<dbReference type="KEGG" id="atl:Athai_66770"/>
<evidence type="ECO:0000313" key="8">
    <source>
        <dbReference type="Proteomes" id="UP000611640"/>
    </source>
</evidence>
<evidence type="ECO:0000256" key="1">
    <source>
        <dbReference type="ARBA" id="ARBA00010333"/>
    </source>
</evidence>
<evidence type="ECO:0000313" key="7">
    <source>
        <dbReference type="EMBL" id="BCJ39174.1"/>
    </source>
</evidence>
<dbReference type="AlphaFoldDB" id="A0A7R7DWS1"/>
<dbReference type="InterPro" id="IPR051455">
    <property type="entry name" value="Bact_solute-bind_prot3"/>
</dbReference>
<keyword evidence="8" id="KW-1185">Reference proteome</keyword>
<dbReference type="SUPFAM" id="SSF53850">
    <property type="entry name" value="Periplasmic binding protein-like II"/>
    <property type="match status" value="1"/>
</dbReference>
<dbReference type="GO" id="GO:0005576">
    <property type="term" value="C:extracellular region"/>
    <property type="evidence" value="ECO:0007669"/>
    <property type="project" value="TreeGrafter"/>
</dbReference>
<dbReference type="GO" id="GO:0016020">
    <property type="term" value="C:membrane"/>
    <property type="evidence" value="ECO:0007669"/>
    <property type="project" value="InterPro"/>
</dbReference>
<dbReference type="EMBL" id="AP023355">
    <property type="protein sequence ID" value="BCJ39174.1"/>
    <property type="molecule type" value="Genomic_DNA"/>
</dbReference>
<dbReference type="RefSeq" id="WP_203965088.1">
    <property type="nucleotide sequence ID" value="NZ_AP023355.1"/>
</dbReference>
<dbReference type="GO" id="GO:0015276">
    <property type="term" value="F:ligand-gated monoatomic ion channel activity"/>
    <property type="evidence" value="ECO:0007669"/>
    <property type="project" value="InterPro"/>
</dbReference>
<dbReference type="GO" id="GO:0006865">
    <property type="term" value="P:amino acid transport"/>
    <property type="evidence" value="ECO:0007669"/>
    <property type="project" value="TreeGrafter"/>
</dbReference>
<reference evidence="7 8" key="1">
    <citation type="submission" date="2020-08" db="EMBL/GenBank/DDBJ databases">
        <title>Whole genome shotgun sequence of Actinocatenispora thailandica NBRC 105041.</title>
        <authorList>
            <person name="Komaki H."/>
            <person name="Tamura T."/>
        </authorList>
    </citation>
    <scope>NUCLEOTIDE SEQUENCE [LARGE SCALE GENOMIC DNA]</scope>
    <source>
        <strain evidence="7 8">NBRC 105041</strain>
    </source>
</reference>
<comment type="similarity">
    <text evidence="1">Belongs to the bacterial solute-binding protein 3 family.</text>
</comment>
<gene>
    <name evidence="7" type="ORF">Athai_66770</name>
</gene>